<dbReference type="CDD" id="cd04301">
    <property type="entry name" value="NAT_SF"/>
    <property type="match status" value="1"/>
</dbReference>
<gene>
    <name evidence="2" type="ORF">D3218_04445</name>
</gene>
<evidence type="ECO:0000313" key="2">
    <source>
        <dbReference type="EMBL" id="RIY02618.1"/>
    </source>
</evidence>
<dbReference type="PANTHER" id="PTHR47237:SF2">
    <property type="entry name" value="BLL4206 PROTEIN"/>
    <property type="match status" value="1"/>
</dbReference>
<evidence type="ECO:0000313" key="3">
    <source>
        <dbReference type="Proteomes" id="UP000265750"/>
    </source>
</evidence>
<dbReference type="PANTHER" id="PTHR47237">
    <property type="entry name" value="SLL0310 PROTEIN"/>
    <property type="match status" value="1"/>
</dbReference>
<comment type="caution">
    <text evidence="2">The sequence shown here is derived from an EMBL/GenBank/DDBJ whole genome shotgun (WGS) entry which is preliminary data.</text>
</comment>
<feature type="domain" description="N-acetyltransferase" evidence="1">
    <location>
        <begin position="6"/>
        <end position="138"/>
    </location>
</feature>
<keyword evidence="2" id="KW-0808">Transferase</keyword>
<protein>
    <submittedName>
        <fullName evidence="2">N-acetyltransferase</fullName>
    </submittedName>
</protein>
<dbReference type="InterPro" id="IPR000182">
    <property type="entry name" value="GNAT_dom"/>
</dbReference>
<accession>A0A3A1WW72</accession>
<dbReference type="RefSeq" id="WP_119538696.1">
    <property type="nucleotide sequence ID" value="NZ_QYRN01000002.1"/>
</dbReference>
<dbReference type="Gene3D" id="3.40.630.30">
    <property type="match status" value="1"/>
</dbReference>
<dbReference type="Pfam" id="PF13508">
    <property type="entry name" value="Acetyltransf_7"/>
    <property type="match status" value="1"/>
</dbReference>
<reference evidence="3" key="1">
    <citation type="submission" date="2018-09" db="EMBL/GenBank/DDBJ databases">
        <authorList>
            <person name="Tuo L."/>
        </authorList>
    </citation>
    <scope>NUCLEOTIDE SEQUENCE [LARGE SCALE GENOMIC DNA]</scope>
    <source>
        <strain evidence="3">M2BS4Y-1</strain>
    </source>
</reference>
<proteinExistence type="predicted"/>
<dbReference type="InterPro" id="IPR052729">
    <property type="entry name" value="Acyl/Acetyltrans_Enzymes"/>
</dbReference>
<dbReference type="InterPro" id="IPR016181">
    <property type="entry name" value="Acyl_CoA_acyltransferase"/>
</dbReference>
<keyword evidence="3" id="KW-1185">Reference proteome</keyword>
<organism evidence="2 3">
    <name type="scientific">Aureimonas flava</name>
    <dbReference type="NCBI Taxonomy" id="2320271"/>
    <lineage>
        <taxon>Bacteria</taxon>
        <taxon>Pseudomonadati</taxon>
        <taxon>Pseudomonadota</taxon>
        <taxon>Alphaproteobacteria</taxon>
        <taxon>Hyphomicrobiales</taxon>
        <taxon>Aurantimonadaceae</taxon>
        <taxon>Aureimonas</taxon>
    </lineage>
</organism>
<dbReference type="InterPro" id="IPR041496">
    <property type="entry name" value="YitH/HolE_GNAT"/>
</dbReference>
<dbReference type="SUPFAM" id="SSF55729">
    <property type="entry name" value="Acyl-CoA N-acyltransferases (Nat)"/>
    <property type="match status" value="1"/>
</dbReference>
<dbReference type="Gene3D" id="3.40.630.90">
    <property type="match status" value="1"/>
</dbReference>
<dbReference type="Proteomes" id="UP000265750">
    <property type="component" value="Unassembled WGS sequence"/>
</dbReference>
<dbReference type="GO" id="GO:0016747">
    <property type="term" value="F:acyltransferase activity, transferring groups other than amino-acyl groups"/>
    <property type="evidence" value="ECO:0007669"/>
    <property type="project" value="InterPro"/>
</dbReference>
<dbReference type="OrthoDB" id="8453373at2"/>
<name>A0A3A1WW72_9HYPH</name>
<dbReference type="Pfam" id="PF18014">
    <property type="entry name" value="Acetyltransf_18"/>
    <property type="match status" value="1"/>
</dbReference>
<sequence length="278" mass="29132">MRAGEITLEAMGEGHLDGALRLSREAGWPHRREDWALVLSVSDGLVATADGALAGTAMTTCFDDRVAAVNMVIVDAAMRGRGLGRRLMEAALRRAGARSCRLVATAEGLPLYEKLGFAATGEIVQQQGIARAVAEPAGVDRARPDDFARIAGLDAAARGFRREAVMRALNRHARFAVIRERGTVEAFAALRRFGRGSVIGPVVARSHGEALRLLDALLAGEAGTFVRVDTDEAAGLGPALAERGLFPAGGGVAMRRGSAPAPSDAPYRPFALASQALG</sequence>
<dbReference type="PROSITE" id="PS51186">
    <property type="entry name" value="GNAT"/>
    <property type="match status" value="1"/>
</dbReference>
<dbReference type="EMBL" id="QYRN01000002">
    <property type="protein sequence ID" value="RIY02618.1"/>
    <property type="molecule type" value="Genomic_DNA"/>
</dbReference>
<evidence type="ECO:0000259" key="1">
    <source>
        <dbReference type="PROSITE" id="PS51186"/>
    </source>
</evidence>
<dbReference type="AlphaFoldDB" id="A0A3A1WW72"/>